<accession>E2C638</accession>
<comment type="subcellular location">
    <subcellularLocation>
        <location evidence="1">Endoplasmic reticulum membrane</location>
        <topology evidence="1">Multi-pass membrane protein</topology>
    </subcellularLocation>
</comment>
<feature type="transmembrane region" description="Helical" evidence="9">
    <location>
        <begin position="125"/>
        <end position="150"/>
    </location>
</feature>
<dbReference type="Gene3D" id="1.20.144.10">
    <property type="entry name" value="Phosphatidic acid phosphatase type 2/haloperoxidase"/>
    <property type="match status" value="1"/>
</dbReference>
<dbReference type="SUPFAM" id="SSF48317">
    <property type="entry name" value="Acid phosphatase/Vanadium-dependent haloperoxidase"/>
    <property type="match status" value="1"/>
</dbReference>
<keyword evidence="3" id="KW-0378">Hydrolase</keyword>
<dbReference type="Pfam" id="PF01569">
    <property type="entry name" value="PAP2"/>
    <property type="match status" value="1"/>
</dbReference>
<feature type="domain" description="Phosphatidic acid phosphatase type 2/haloperoxidase" evidence="10">
    <location>
        <begin position="162"/>
        <end position="273"/>
    </location>
</feature>
<dbReference type="SMART" id="SM00014">
    <property type="entry name" value="acidPPc"/>
    <property type="match status" value="1"/>
</dbReference>
<reference evidence="11 12" key="1">
    <citation type="journal article" date="2010" name="Science">
        <title>Genomic comparison of the ants Camponotus floridanus and Harpegnathos saltator.</title>
        <authorList>
            <person name="Bonasio R."/>
            <person name="Zhang G."/>
            <person name="Ye C."/>
            <person name="Mutti N.S."/>
            <person name="Fang X."/>
            <person name="Qin N."/>
            <person name="Donahue G."/>
            <person name="Yang P."/>
            <person name="Li Q."/>
            <person name="Li C."/>
            <person name="Zhang P."/>
            <person name="Huang Z."/>
            <person name="Berger S.L."/>
            <person name="Reinberg D."/>
            <person name="Wang J."/>
            <person name="Liebig J."/>
        </authorList>
    </citation>
    <scope>NUCLEOTIDE SEQUENCE [LARGE SCALE GENOMIC DNA]</scope>
    <source>
        <strain evidence="11 12">R22 G/1</strain>
    </source>
</reference>
<feature type="transmembrane region" description="Helical" evidence="9">
    <location>
        <begin position="162"/>
        <end position="179"/>
    </location>
</feature>
<dbReference type="Proteomes" id="UP000008237">
    <property type="component" value="Unassembled WGS sequence"/>
</dbReference>
<feature type="transmembrane region" description="Helical" evidence="9">
    <location>
        <begin position="362"/>
        <end position="392"/>
    </location>
</feature>
<keyword evidence="2 9" id="KW-0812">Transmembrane</keyword>
<dbReference type="GO" id="GO:0006670">
    <property type="term" value="P:sphingosine metabolic process"/>
    <property type="evidence" value="ECO:0007669"/>
    <property type="project" value="TreeGrafter"/>
</dbReference>
<comment type="similarity">
    <text evidence="7">Belongs to the type 2 lipid phosphate phosphatase family.</text>
</comment>
<dbReference type="AlphaFoldDB" id="E2C638"/>
<evidence type="ECO:0000256" key="8">
    <source>
        <dbReference type="SAM" id="MobiDB-lite"/>
    </source>
</evidence>
<evidence type="ECO:0000256" key="3">
    <source>
        <dbReference type="ARBA" id="ARBA00022801"/>
    </source>
</evidence>
<dbReference type="InterPro" id="IPR000326">
    <property type="entry name" value="PAP2/HPO"/>
</dbReference>
<feature type="transmembrane region" description="Helical" evidence="9">
    <location>
        <begin position="255"/>
        <end position="276"/>
    </location>
</feature>
<evidence type="ECO:0000256" key="5">
    <source>
        <dbReference type="ARBA" id="ARBA00022989"/>
    </source>
</evidence>
<sequence>MIRSEIIDYLKDSQLVANIQQFFGVSIHYGEHFGKHKTHEGSRSNDEGKCICTEVDHNEANHLLTCRNQKTNGCDTSSKEFNGYIRQTKLLQQQENDSDSANKRRNGEETPAVLGKPQYTINNAFWYYLFLFGTELGDEIFYSAFIPFWFWNVDGAVGRRVVLVWAIVMSIGQALKDVIRWPRPACPPAARLQYKWSQEYGMPSTHAMIGVSIPFSVVLFTMNRYIYPIHIGCIIAFLWCILVSTSRLYLGMHTVLDIVVGVILAIVLMIPLVPLVDTMDSYIVTNFWCLVILVAISIMAIVYYPCSDKWTPTRGDTTMVVSVTAGVHAGAWLNYYTGVLSKPLFSPPYHIIWPTYPMFGRLIFRTVLGFCSIIATKAICKSFSYATICAILRINSKELMKSQDYSGNPNKVFVDLVYKYLCCFMIGVNTVYLLPNVFGMLGIERPTFYTEI</sequence>
<protein>
    <submittedName>
        <fullName evidence="11">Sphingosine-1-phosphate phosphatase 1</fullName>
    </submittedName>
</protein>
<feature type="region of interest" description="Disordered" evidence="8">
    <location>
        <begin position="92"/>
        <end position="111"/>
    </location>
</feature>
<dbReference type="PANTHER" id="PTHR14969:SF28">
    <property type="entry name" value="DIHYDROSPHINGOSINE 1-PHOSPHATE PHOSPHATASE LCB3-RELATED"/>
    <property type="match status" value="1"/>
</dbReference>
<feature type="transmembrane region" description="Helical" evidence="9">
    <location>
        <begin position="412"/>
        <end position="434"/>
    </location>
</feature>
<dbReference type="PhylomeDB" id="E2C638"/>
<dbReference type="InterPro" id="IPR036938">
    <property type="entry name" value="PAP2/HPO_sf"/>
</dbReference>
<evidence type="ECO:0000256" key="4">
    <source>
        <dbReference type="ARBA" id="ARBA00022824"/>
    </source>
</evidence>
<dbReference type="GO" id="GO:0005789">
    <property type="term" value="C:endoplasmic reticulum membrane"/>
    <property type="evidence" value="ECO:0007669"/>
    <property type="project" value="UniProtKB-SubCell"/>
</dbReference>
<dbReference type="GO" id="GO:0042392">
    <property type="term" value="F:sphingosine-1-phosphate phosphatase activity"/>
    <property type="evidence" value="ECO:0007669"/>
    <property type="project" value="TreeGrafter"/>
</dbReference>
<dbReference type="OrthoDB" id="301434at2759"/>
<keyword evidence="6 9" id="KW-0472">Membrane</keyword>
<evidence type="ECO:0000256" key="9">
    <source>
        <dbReference type="SAM" id="Phobius"/>
    </source>
</evidence>
<evidence type="ECO:0000256" key="2">
    <source>
        <dbReference type="ARBA" id="ARBA00022692"/>
    </source>
</evidence>
<gene>
    <name evidence="11" type="ORF">EAI_06683</name>
</gene>
<feature type="transmembrane region" description="Helical" evidence="9">
    <location>
        <begin position="318"/>
        <end position="337"/>
    </location>
</feature>
<evidence type="ECO:0000256" key="6">
    <source>
        <dbReference type="ARBA" id="ARBA00023136"/>
    </source>
</evidence>
<evidence type="ECO:0000313" key="11">
    <source>
        <dbReference type="EMBL" id="EFN76581.1"/>
    </source>
</evidence>
<dbReference type="PANTHER" id="PTHR14969">
    <property type="entry name" value="SPHINGOSINE-1-PHOSPHATE PHOSPHOHYDROLASE"/>
    <property type="match status" value="1"/>
</dbReference>
<evidence type="ECO:0000256" key="7">
    <source>
        <dbReference type="ARBA" id="ARBA00038324"/>
    </source>
</evidence>
<feature type="transmembrane region" description="Helical" evidence="9">
    <location>
        <begin position="282"/>
        <end position="306"/>
    </location>
</feature>
<keyword evidence="5 9" id="KW-1133">Transmembrane helix</keyword>
<keyword evidence="4" id="KW-0256">Endoplasmic reticulum</keyword>
<evidence type="ECO:0000313" key="12">
    <source>
        <dbReference type="Proteomes" id="UP000008237"/>
    </source>
</evidence>
<evidence type="ECO:0000259" key="10">
    <source>
        <dbReference type="SMART" id="SM00014"/>
    </source>
</evidence>
<dbReference type="OMA" id="RMVMKAV"/>
<dbReference type="STRING" id="610380.E2C638"/>
<dbReference type="EMBL" id="GL452916">
    <property type="protein sequence ID" value="EFN76581.1"/>
    <property type="molecule type" value="Genomic_DNA"/>
</dbReference>
<keyword evidence="12" id="KW-1185">Reference proteome</keyword>
<proteinExistence type="inferred from homology"/>
<name>E2C638_HARSA</name>
<dbReference type="KEGG" id="hst:105190420"/>
<evidence type="ECO:0000256" key="1">
    <source>
        <dbReference type="ARBA" id="ARBA00004477"/>
    </source>
</evidence>
<dbReference type="CDD" id="cd03388">
    <property type="entry name" value="PAP2_SPPase1"/>
    <property type="match status" value="1"/>
</dbReference>
<feature type="transmembrane region" description="Helical" evidence="9">
    <location>
        <begin position="200"/>
        <end position="219"/>
    </location>
</feature>
<dbReference type="InParanoid" id="E2C638"/>
<organism evidence="12">
    <name type="scientific">Harpegnathos saltator</name>
    <name type="common">Jerdon's jumping ant</name>
    <dbReference type="NCBI Taxonomy" id="610380"/>
    <lineage>
        <taxon>Eukaryota</taxon>
        <taxon>Metazoa</taxon>
        <taxon>Ecdysozoa</taxon>
        <taxon>Arthropoda</taxon>
        <taxon>Hexapoda</taxon>
        <taxon>Insecta</taxon>
        <taxon>Pterygota</taxon>
        <taxon>Neoptera</taxon>
        <taxon>Endopterygota</taxon>
        <taxon>Hymenoptera</taxon>
        <taxon>Apocrita</taxon>
        <taxon>Aculeata</taxon>
        <taxon>Formicoidea</taxon>
        <taxon>Formicidae</taxon>
        <taxon>Ponerinae</taxon>
        <taxon>Ponerini</taxon>
        <taxon>Harpegnathos</taxon>
    </lineage>
</organism>
<feature type="transmembrane region" description="Helical" evidence="9">
    <location>
        <begin position="225"/>
        <end position="243"/>
    </location>
</feature>